<evidence type="ECO:0000313" key="2">
    <source>
        <dbReference type="Proteomes" id="UP000053477"/>
    </source>
</evidence>
<dbReference type="InParanoid" id="A0A0H2RJ77"/>
<dbReference type="EMBL" id="KQ085994">
    <property type="protein sequence ID" value="KLO11687.1"/>
    <property type="molecule type" value="Genomic_DNA"/>
</dbReference>
<evidence type="ECO:0000313" key="1">
    <source>
        <dbReference type="EMBL" id="KLO11687.1"/>
    </source>
</evidence>
<name>A0A0H2RJ77_9AGAM</name>
<dbReference type="Proteomes" id="UP000053477">
    <property type="component" value="Unassembled WGS sequence"/>
</dbReference>
<reference evidence="1 2" key="1">
    <citation type="submission" date="2015-04" db="EMBL/GenBank/DDBJ databases">
        <title>Complete genome sequence of Schizopora paradoxa KUC8140, a cosmopolitan wood degrader in East Asia.</title>
        <authorList>
            <consortium name="DOE Joint Genome Institute"/>
            <person name="Min B."/>
            <person name="Park H."/>
            <person name="Jang Y."/>
            <person name="Kim J.-J."/>
            <person name="Kim K.H."/>
            <person name="Pangilinan J."/>
            <person name="Lipzen A."/>
            <person name="Riley R."/>
            <person name="Grigoriev I.V."/>
            <person name="Spatafora J.W."/>
            <person name="Choi I.-G."/>
        </authorList>
    </citation>
    <scope>NUCLEOTIDE SEQUENCE [LARGE SCALE GENOMIC DNA]</scope>
    <source>
        <strain evidence="1 2">KUC8140</strain>
    </source>
</reference>
<sequence>MTVSATPKPFAPTYWTGLTDGLEVAGRNDAQIPRHGPFAILSLSPAVVTCRPGEIDIKEEREDGHGVSENDEGNRMASGIDRMSITRTPSTVDHYANASPSKMIIDRQPTRARPSVVHPSLSLRTKYHAFLNPSASSMDLQGAGSYSKANILKNRTTSTLLSAARRQPFRTTYREHPGGYSDAPFVNSRANGQQCIKQVHLFSRAIAS</sequence>
<organism evidence="1 2">
    <name type="scientific">Schizopora paradoxa</name>
    <dbReference type="NCBI Taxonomy" id="27342"/>
    <lineage>
        <taxon>Eukaryota</taxon>
        <taxon>Fungi</taxon>
        <taxon>Dikarya</taxon>
        <taxon>Basidiomycota</taxon>
        <taxon>Agaricomycotina</taxon>
        <taxon>Agaricomycetes</taxon>
        <taxon>Hymenochaetales</taxon>
        <taxon>Schizoporaceae</taxon>
        <taxon>Schizopora</taxon>
    </lineage>
</organism>
<gene>
    <name evidence="1" type="ORF">SCHPADRAFT_891376</name>
</gene>
<proteinExistence type="predicted"/>
<keyword evidence="2" id="KW-1185">Reference proteome</keyword>
<dbReference type="AlphaFoldDB" id="A0A0H2RJ77"/>
<protein>
    <submittedName>
        <fullName evidence="1">Uncharacterized protein</fullName>
    </submittedName>
</protein>
<accession>A0A0H2RJ77</accession>